<dbReference type="AlphaFoldDB" id="A0A0E3NEC0"/>
<proteinExistence type="predicted"/>
<dbReference type="PATRIC" id="fig|1434121.4.peg.2406"/>
<dbReference type="HOGENOM" id="CLU_989062_0_0_2"/>
<evidence type="ECO:0000313" key="1">
    <source>
        <dbReference type="EMBL" id="AKB16290.1"/>
    </source>
</evidence>
<reference evidence="1 2" key="1">
    <citation type="submission" date="2014-07" db="EMBL/GenBank/DDBJ databases">
        <title>Methanogenic archaea and the global carbon cycle.</title>
        <authorList>
            <person name="Henriksen J.R."/>
            <person name="Luke J."/>
            <person name="Reinhart S."/>
            <person name="Benedict M.N."/>
            <person name="Youngblut N.D."/>
            <person name="Metcalf M.E."/>
            <person name="Whitaker R.J."/>
            <person name="Metcalf W.W."/>
        </authorList>
    </citation>
    <scope>NUCLEOTIDE SEQUENCE [LARGE SCALE GENOMIC DNA]</scope>
    <source>
        <strain evidence="1 2">CHTI-55</strain>
    </source>
</reference>
<organism evidence="1 2">
    <name type="scientific">Methanosarcina thermophila CHTI-55</name>
    <dbReference type="NCBI Taxonomy" id="1434121"/>
    <lineage>
        <taxon>Archaea</taxon>
        <taxon>Methanobacteriati</taxon>
        <taxon>Methanobacteriota</taxon>
        <taxon>Stenosarchaea group</taxon>
        <taxon>Methanomicrobia</taxon>
        <taxon>Methanosarcinales</taxon>
        <taxon>Methanosarcinaceae</taxon>
        <taxon>Methanosarcina</taxon>
    </lineage>
</organism>
<sequence length="281" mass="32648">MNEHINLIKSGLNESIVEKVLDFYSSIEEMYACWGVSDSPMVESSVKISSDSISYNRYSIPIFGINGAEIWQQKEKLLDLMAVPEELYDVLINRHNENVRIIAGINFDMNVKRIYFQEANEGYGYEFDSNGHWDLKTYSLVPPENYAYVIEDLKKLIPSTRIFYEIMNLIPPDDWNQISTRNASGLVLGYHISTGSKMCLNSLEKSIFYLVSELNAGSEDFFIWFEKNKNTYLHWLGIGYTEKAGLEITLYLRCNEESWDSHYPPLDLITYLNKRVFNLEK</sequence>
<protein>
    <submittedName>
        <fullName evidence="1">Uncharacterized protein</fullName>
    </submittedName>
</protein>
<dbReference type="EMBL" id="CP009502">
    <property type="protein sequence ID" value="AKB16290.1"/>
    <property type="molecule type" value="Genomic_DNA"/>
</dbReference>
<accession>A0A0E3NEC0</accession>
<dbReference type="GeneID" id="41603336"/>
<dbReference type="KEGG" id="mthe:MSTHC_1972"/>
<evidence type="ECO:0000313" key="2">
    <source>
        <dbReference type="Proteomes" id="UP000056925"/>
    </source>
</evidence>
<dbReference type="Proteomes" id="UP000056925">
    <property type="component" value="Chromosome"/>
</dbReference>
<dbReference type="RefSeq" id="WP_148704504.1">
    <property type="nucleotide sequence ID" value="NZ_CP009502.1"/>
</dbReference>
<name>A0A0E3NEC0_METTE</name>
<gene>
    <name evidence="1" type="ORF">MSTHC_1972</name>
</gene>